<dbReference type="Gramene" id="OGLUM02G10390.1">
    <property type="protein sequence ID" value="OGLUM02G10390.1"/>
    <property type="gene ID" value="OGLUM02G10390"/>
</dbReference>
<dbReference type="EnsemblPlants" id="OGLUM02G10390.1">
    <property type="protein sequence ID" value="OGLUM02G10390.1"/>
    <property type="gene ID" value="OGLUM02G10390"/>
</dbReference>
<accession>A0A0D9YPU6</accession>
<proteinExistence type="predicted"/>
<dbReference type="AlphaFoldDB" id="A0A0D9YPU6"/>
<evidence type="ECO:0000256" key="1">
    <source>
        <dbReference type="SAM" id="MobiDB-lite"/>
    </source>
</evidence>
<feature type="region of interest" description="Disordered" evidence="1">
    <location>
        <begin position="121"/>
        <end position="141"/>
    </location>
</feature>
<feature type="compositionally biased region" description="Basic and acidic residues" evidence="1">
    <location>
        <begin position="255"/>
        <end position="271"/>
    </location>
</feature>
<reference evidence="2" key="2">
    <citation type="submission" date="2018-05" db="EMBL/GenBank/DDBJ databases">
        <title>OgluRS3 (Oryza glumaepatula Reference Sequence Version 3).</title>
        <authorList>
            <person name="Zhang J."/>
            <person name="Kudrna D."/>
            <person name="Lee S."/>
            <person name="Talag J."/>
            <person name="Welchert J."/>
            <person name="Wing R.A."/>
        </authorList>
    </citation>
    <scope>NUCLEOTIDE SEQUENCE [LARGE SCALE GENOMIC DNA]</scope>
</reference>
<dbReference type="Proteomes" id="UP000026961">
    <property type="component" value="Chromosome 2"/>
</dbReference>
<reference evidence="2" key="1">
    <citation type="submission" date="2015-04" db="UniProtKB">
        <authorList>
            <consortium name="EnsemblPlants"/>
        </authorList>
    </citation>
    <scope>IDENTIFICATION</scope>
</reference>
<organism evidence="2">
    <name type="scientific">Oryza glumipatula</name>
    <dbReference type="NCBI Taxonomy" id="40148"/>
    <lineage>
        <taxon>Eukaryota</taxon>
        <taxon>Viridiplantae</taxon>
        <taxon>Streptophyta</taxon>
        <taxon>Embryophyta</taxon>
        <taxon>Tracheophyta</taxon>
        <taxon>Spermatophyta</taxon>
        <taxon>Magnoliopsida</taxon>
        <taxon>Liliopsida</taxon>
        <taxon>Poales</taxon>
        <taxon>Poaceae</taxon>
        <taxon>BOP clade</taxon>
        <taxon>Oryzoideae</taxon>
        <taxon>Oryzeae</taxon>
        <taxon>Oryzinae</taxon>
        <taxon>Oryza</taxon>
    </lineage>
</organism>
<dbReference type="STRING" id="40148.A0A0D9YPU6"/>
<keyword evidence="3" id="KW-1185">Reference proteome</keyword>
<feature type="region of interest" description="Disordered" evidence="1">
    <location>
        <begin position="255"/>
        <end position="303"/>
    </location>
</feature>
<evidence type="ECO:0000313" key="3">
    <source>
        <dbReference type="Proteomes" id="UP000026961"/>
    </source>
</evidence>
<name>A0A0D9YPU6_9ORYZ</name>
<protein>
    <submittedName>
        <fullName evidence="2">Uncharacterized protein</fullName>
    </submittedName>
</protein>
<evidence type="ECO:0000313" key="2">
    <source>
        <dbReference type="EnsemblPlants" id="OGLUM02G10390.1"/>
    </source>
</evidence>
<sequence>MWGRRQVIVTVSVTEAEPVASWWPAAATARGSRLRPLPAGGRRLPRRWPDLVVAVADPRRRRLSPFSHSLVAMPPMRAKRGNTGGGDRGWGTGSLQCVASRECLRKKGAEELEARVPHVGVSPLSRDTRSGRTADSVSGETTQGYPLWMASVSSAEQPPADLEGDVGVDAGVPDLLVGEAEGVPAAHGHPLQLDEVGAHDDVHHGLQAGLYELRAAQPLRREGAKVGGVPRGEAVVVAQPLGVLVHADADEAVRGAGEEAAEGARDVVGVEEREDEAPAVDPELQQRDRVLRDGGGLVAARPP</sequence>
<dbReference type="HOGENOM" id="CLU_080017_0_0_1"/>